<evidence type="ECO:0000256" key="2">
    <source>
        <dbReference type="ARBA" id="ARBA00023157"/>
    </source>
</evidence>
<dbReference type="InterPro" id="IPR000859">
    <property type="entry name" value="CUB_dom"/>
</dbReference>
<dbReference type="PROSITE" id="PS01180">
    <property type="entry name" value="CUB"/>
    <property type="match status" value="1"/>
</dbReference>
<comment type="caution">
    <text evidence="7">The sequence shown here is derived from an EMBL/GenBank/DDBJ whole genome shotgun (WGS) entry which is preliminary data.</text>
</comment>
<evidence type="ECO:0000256" key="1">
    <source>
        <dbReference type="ARBA" id="ARBA00022737"/>
    </source>
</evidence>
<feature type="region of interest" description="Disordered" evidence="4">
    <location>
        <begin position="365"/>
        <end position="392"/>
    </location>
</feature>
<dbReference type="CDD" id="cd00041">
    <property type="entry name" value="CUB"/>
    <property type="match status" value="1"/>
</dbReference>
<dbReference type="SMART" id="SM00042">
    <property type="entry name" value="CUB"/>
    <property type="match status" value="1"/>
</dbReference>
<dbReference type="Gene3D" id="2.60.120.200">
    <property type="match status" value="1"/>
</dbReference>
<evidence type="ECO:0000313" key="7">
    <source>
        <dbReference type="EMBL" id="RMX48929.1"/>
    </source>
</evidence>
<feature type="compositionally biased region" description="Basic and acidic residues" evidence="4">
    <location>
        <begin position="373"/>
        <end position="384"/>
    </location>
</feature>
<dbReference type="Pfam" id="PF00431">
    <property type="entry name" value="CUB"/>
    <property type="match status" value="1"/>
</dbReference>
<gene>
    <name evidence="7" type="ORF">pdam_00008323</name>
</gene>
<proteinExistence type="predicted"/>
<feature type="domain" description="CUB" evidence="6">
    <location>
        <begin position="411"/>
        <end position="523"/>
    </location>
</feature>
<dbReference type="OrthoDB" id="5975444at2759"/>
<dbReference type="EMBL" id="RCHS01002222">
    <property type="protein sequence ID" value="RMX48929.1"/>
    <property type="molecule type" value="Genomic_DNA"/>
</dbReference>
<dbReference type="Proteomes" id="UP000275408">
    <property type="component" value="Unassembled WGS sequence"/>
</dbReference>
<dbReference type="InterPro" id="IPR035914">
    <property type="entry name" value="Sperma_CUB_dom_sf"/>
</dbReference>
<reference evidence="7 8" key="1">
    <citation type="journal article" date="2018" name="Sci. Rep.">
        <title>Comparative analysis of the Pocillopora damicornis genome highlights role of immune system in coral evolution.</title>
        <authorList>
            <person name="Cunning R."/>
            <person name="Bay R.A."/>
            <person name="Gillette P."/>
            <person name="Baker A.C."/>
            <person name="Traylor-Knowles N."/>
        </authorList>
    </citation>
    <scope>NUCLEOTIDE SEQUENCE [LARGE SCALE GENOMIC DNA]</scope>
    <source>
        <strain evidence="7">RSMAS</strain>
        <tissue evidence="7">Whole animal</tissue>
    </source>
</reference>
<feature type="non-terminal residue" evidence="7">
    <location>
        <position position="533"/>
    </location>
</feature>
<name>A0A3M6U5U1_POCDA</name>
<keyword evidence="1" id="KW-0677">Repeat</keyword>
<keyword evidence="2" id="KW-1015">Disulfide bond</keyword>
<dbReference type="PANTHER" id="PTHR24251">
    <property type="entry name" value="OVOCHYMASE-RELATED"/>
    <property type="match status" value="1"/>
</dbReference>
<evidence type="ECO:0000256" key="4">
    <source>
        <dbReference type="SAM" id="MobiDB-lite"/>
    </source>
</evidence>
<dbReference type="SUPFAM" id="SSF49854">
    <property type="entry name" value="Spermadhesin, CUB domain"/>
    <property type="match status" value="1"/>
</dbReference>
<dbReference type="Gene3D" id="2.60.120.290">
    <property type="entry name" value="Spermadhesin, CUB domain"/>
    <property type="match status" value="1"/>
</dbReference>
<sequence length="533" mass="58586">SALLKKGLWVLIFCILNAELNASQACETGFFRCAKSASCLTTNSNAMDIWTVKIAENSAVTNCVYFSDLEGIFQDYGSKKTQRFPVYHTVKGFDIQLRFSTETCTGQLVEIKSKDTNHFLRLTLLDIGPIRMSYSTPNGKSQLNLAMPLKGGFCDGKRRSLWLSTYRGVVSFGVDKAPPIRFYVALLRELFPSPANIIIGKGLQGCVSGSTVVLRISKTQEYRVGTSSGCTMNKPTTQSPKQMLAQVLENSDKVTKVTTKRTTLIRGTLTENEQMWMTNSLKKVATRNPVLPTKAEESTTEVTSLKKDARYTTENQGKATIVESSSALTTEIDLRVSTTATGSSMVTGTLSTVIGKEKLEKRLSTAAPLVDNKSSKRNETKNGRDTVPTNTVSSRWNISTPVMSTTKPGVCGGVLMSVKGQLMSPGYPIGYPSNTTCIWSIILPSDYHLISFTFHKVYLEEDRNCVYDYIAVCDMLGNEVGQRYCGSITSPILKHVKGNMATVVFRSDSANSKKGFILSYKGRKCHNPSVVDE</sequence>
<accession>A0A3M6U5U1</accession>
<protein>
    <recommendedName>
        <fullName evidence="6">CUB domain-containing protein</fullName>
    </recommendedName>
</protein>
<dbReference type="SUPFAM" id="SSF49899">
    <property type="entry name" value="Concanavalin A-like lectins/glucanases"/>
    <property type="match status" value="1"/>
</dbReference>
<dbReference type="STRING" id="46731.A0A3M6U5U1"/>
<evidence type="ECO:0000313" key="8">
    <source>
        <dbReference type="Proteomes" id="UP000275408"/>
    </source>
</evidence>
<comment type="caution">
    <text evidence="3">Lacks conserved residue(s) required for the propagation of feature annotation.</text>
</comment>
<dbReference type="AlphaFoldDB" id="A0A3M6U5U1"/>
<feature type="non-terminal residue" evidence="7">
    <location>
        <position position="1"/>
    </location>
</feature>
<dbReference type="FunFam" id="2.60.120.290:FF:000005">
    <property type="entry name" value="Procollagen C-endopeptidase enhancer 1"/>
    <property type="match status" value="1"/>
</dbReference>
<keyword evidence="5" id="KW-0732">Signal</keyword>
<feature type="chain" id="PRO_5017983885" description="CUB domain-containing protein" evidence="5">
    <location>
        <begin position="26"/>
        <end position="533"/>
    </location>
</feature>
<evidence type="ECO:0000259" key="6">
    <source>
        <dbReference type="PROSITE" id="PS01180"/>
    </source>
</evidence>
<feature type="signal peptide" evidence="5">
    <location>
        <begin position="1"/>
        <end position="25"/>
    </location>
</feature>
<organism evidence="7 8">
    <name type="scientific">Pocillopora damicornis</name>
    <name type="common">Cauliflower coral</name>
    <name type="synonym">Millepora damicornis</name>
    <dbReference type="NCBI Taxonomy" id="46731"/>
    <lineage>
        <taxon>Eukaryota</taxon>
        <taxon>Metazoa</taxon>
        <taxon>Cnidaria</taxon>
        <taxon>Anthozoa</taxon>
        <taxon>Hexacorallia</taxon>
        <taxon>Scleractinia</taxon>
        <taxon>Astrocoeniina</taxon>
        <taxon>Pocilloporidae</taxon>
        <taxon>Pocillopora</taxon>
    </lineage>
</organism>
<dbReference type="PANTHER" id="PTHR24251:SF30">
    <property type="entry name" value="MEMBRANE FRIZZLED-RELATED PROTEIN"/>
    <property type="match status" value="1"/>
</dbReference>
<evidence type="ECO:0000256" key="3">
    <source>
        <dbReference type="PROSITE-ProRule" id="PRU00059"/>
    </source>
</evidence>
<evidence type="ECO:0000256" key="5">
    <source>
        <dbReference type="SAM" id="SignalP"/>
    </source>
</evidence>
<keyword evidence="8" id="KW-1185">Reference proteome</keyword>
<dbReference type="InterPro" id="IPR013320">
    <property type="entry name" value="ConA-like_dom_sf"/>
</dbReference>